<dbReference type="OrthoDB" id="9802264at2"/>
<dbReference type="GO" id="GO:0015847">
    <property type="term" value="P:putrescine transport"/>
    <property type="evidence" value="ECO:0007669"/>
    <property type="project" value="UniProtKB-ARBA"/>
</dbReference>
<comment type="function">
    <text evidence="7">Part of the ABC transporter complex PotABCD involved in spermidine/putrescine import. Responsible for energy coupling to the transport system.</text>
</comment>
<keyword evidence="4 7" id="KW-0067">ATP-binding</keyword>
<dbReference type="EC" id="7.6.2.11" evidence="7"/>
<protein>
    <recommendedName>
        <fullName evidence="7">Spermidine/putrescine import ATP-binding protein PotA</fullName>
        <ecNumber evidence="7">7.6.2.11</ecNumber>
    </recommendedName>
</protein>
<dbReference type="PROSITE" id="PS00211">
    <property type="entry name" value="ABC_TRANSPORTER_1"/>
    <property type="match status" value="1"/>
</dbReference>
<dbReference type="PANTHER" id="PTHR42781">
    <property type="entry name" value="SPERMIDINE/PUTRESCINE IMPORT ATP-BINDING PROTEIN POTA"/>
    <property type="match status" value="1"/>
</dbReference>
<dbReference type="RefSeq" id="WP_136962734.1">
    <property type="nucleotide sequence ID" value="NZ_CP039690.1"/>
</dbReference>
<evidence type="ECO:0000256" key="3">
    <source>
        <dbReference type="ARBA" id="ARBA00022741"/>
    </source>
</evidence>
<sequence>MPAKRPEASSAPPPLPDSARLVPAVQLDGVAKSFGEASALRETWLKVAPGEFVTLLGPSGCGKTTLLNLVAGFLETDAGEIFIGGDLVTETPTWQREIGVVFQNYALFPHMSVEQNIGYGLKMRGVPKAEIATRVAEALELVKLAGFGSRKPRQLSGGQQQRVALARALVIRPKVLLLDEPFSALDKNLRVAMQVELKEIQRRLGVTTIFVTHDQGEALSMSDRVVVMSQGRMHQIGTPDEVYRRPCDRFVACFVGDVNILAGSLERRLGKGATVAVGDASWAVSADALDACVLGSAIDVFARPEDIRLTEHAAPGSIAGTVAALVYQGGHVDVYVTVAEARGGRLVARLAGHEAMARFPVGTAVGVLPPAADLIAFPAEEGPPA</sequence>
<dbReference type="SUPFAM" id="SSF50331">
    <property type="entry name" value="MOP-like"/>
    <property type="match status" value="1"/>
</dbReference>
<dbReference type="InterPro" id="IPR013611">
    <property type="entry name" value="Transp-assoc_OB_typ2"/>
</dbReference>
<comment type="similarity">
    <text evidence="7">Belongs to the ABC transporter superfamily. Spermidine/putrescine importer (TC 3.A.1.11.1) family.</text>
</comment>
<comment type="subunit">
    <text evidence="7">The complex is composed of two ATP-binding proteins (PotA), two transmembrane proteins (PotB and PotC) and a solute-binding protein (PotD).</text>
</comment>
<keyword evidence="6 7" id="KW-0472">Membrane</keyword>
<dbReference type="EMBL" id="CP039690">
    <property type="protein sequence ID" value="QCI67303.1"/>
    <property type="molecule type" value="Genomic_DNA"/>
</dbReference>
<keyword evidence="1 7" id="KW-0813">Transport</keyword>
<dbReference type="GO" id="GO:0016887">
    <property type="term" value="F:ATP hydrolysis activity"/>
    <property type="evidence" value="ECO:0007669"/>
    <property type="project" value="InterPro"/>
</dbReference>
<dbReference type="GO" id="GO:0005524">
    <property type="term" value="F:ATP binding"/>
    <property type="evidence" value="ECO:0007669"/>
    <property type="project" value="UniProtKB-KW"/>
</dbReference>
<dbReference type="InterPro" id="IPR005893">
    <property type="entry name" value="PotA-like"/>
</dbReference>
<dbReference type="InterPro" id="IPR050093">
    <property type="entry name" value="ABC_SmlMolc_Importer"/>
</dbReference>
<dbReference type="InterPro" id="IPR003439">
    <property type="entry name" value="ABC_transporter-like_ATP-bd"/>
</dbReference>
<dbReference type="GO" id="GO:0043190">
    <property type="term" value="C:ATP-binding cassette (ABC) transporter complex"/>
    <property type="evidence" value="ECO:0007669"/>
    <property type="project" value="InterPro"/>
</dbReference>
<evidence type="ECO:0000259" key="8">
    <source>
        <dbReference type="PROSITE" id="PS50893"/>
    </source>
</evidence>
<dbReference type="GO" id="GO:0015417">
    <property type="term" value="F:ABC-type polyamine transporter activity"/>
    <property type="evidence" value="ECO:0007669"/>
    <property type="project" value="UniProtKB-EC"/>
</dbReference>
<dbReference type="Pfam" id="PF00005">
    <property type="entry name" value="ABC_tran"/>
    <property type="match status" value="1"/>
</dbReference>
<keyword evidence="3 7" id="KW-0547">Nucleotide-binding</keyword>
<gene>
    <name evidence="7" type="primary">potA</name>
    <name evidence="9" type="ORF">E8M01_25595</name>
</gene>
<accession>A0A4D7B927</accession>
<evidence type="ECO:0000256" key="1">
    <source>
        <dbReference type="ARBA" id="ARBA00022448"/>
    </source>
</evidence>
<dbReference type="SMART" id="SM00382">
    <property type="entry name" value="AAA"/>
    <property type="match status" value="1"/>
</dbReference>
<dbReference type="InterPro" id="IPR008995">
    <property type="entry name" value="Mo/tungstate-bd_C_term_dom"/>
</dbReference>
<dbReference type="Proteomes" id="UP000298781">
    <property type="component" value="Chromosome"/>
</dbReference>
<proteinExistence type="inferred from homology"/>
<dbReference type="FunFam" id="3.40.50.300:FF:000133">
    <property type="entry name" value="Spermidine/putrescine import ATP-binding protein PotA"/>
    <property type="match status" value="1"/>
</dbReference>
<keyword evidence="5 7" id="KW-1278">Translocase</keyword>
<keyword evidence="2 7" id="KW-1003">Cell membrane</keyword>
<dbReference type="InterPro" id="IPR017871">
    <property type="entry name" value="ABC_transporter-like_CS"/>
</dbReference>
<reference evidence="9 10" key="1">
    <citation type="submission" date="2019-04" db="EMBL/GenBank/DDBJ databases">
        <title>Phreatobacter aquaticus sp. nov.</title>
        <authorList>
            <person name="Choi A."/>
        </authorList>
    </citation>
    <scope>NUCLEOTIDE SEQUENCE [LARGE SCALE GENOMIC DNA]</scope>
    <source>
        <strain evidence="9 10">KCTC 52518</strain>
    </source>
</reference>
<dbReference type="KEGG" id="pstg:E8M01_25595"/>
<feature type="domain" description="ABC transporter" evidence="8">
    <location>
        <begin position="25"/>
        <end position="255"/>
    </location>
</feature>
<dbReference type="PANTHER" id="PTHR42781:SF4">
    <property type="entry name" value="SPERMIDINE_PUTRESCINE IMPORT ATP-BINDING PROTEIN POTA"/>
    <property type="match status" value="1"/>
</dbReference>
<evidence type="ECO:0000256" key="4">
    <source>
        <dbReference type="ARBA" id="ARBA00022840"/>
    </source>
</evidence>
<dbReference type="PROSITE" id="PS50893">
    <property type="entry name" value="ABC_TRANSPORTER_2"/>
    <property type="match status" value="1"/>
</dbReference>
<dbReference type="Gene3D" id="3.40.50.300">
    <property type="entry name" value="P-loop containing nucleotide triphosphate hydrolases"/>
    <property type="match status" value="1"/>
</dbReference>
<organism evidence="9 10">
    <name type="scientific">Phreatobacter stygius</name>
    <dbReference type="NCBI Taxonomy" id="1940610"/>
    <lineage>
        <taxon>Bacteria</taxon>
        <taxon>Pseudomonadati</taxon>
        <taxon>Pseudomonadota</taxon>
        <taxon>Alphaproteobacteria</taxon>
        <taxon>Hyphomicrobiales</taxon>
        <taxon>Phreatobacteraceae</taxon>
        <taxon>Phreatobacter</taxon>
    </lineage>
</organism>
<name>A0A4D7B927_9HYPH</name>
<evidence type="ECO:0000313" key="9">
    <source>
        <dbReference type="EMBL" id="QCI67303.1"/>
    </source>
</evidence>
<dbReference type="NCBIfam" id="TIGR01187">
    <property type="entry name" value="potA"/>
    <property type="match status" value="1"/>
</dbReference>
<dbReference type="InterPro" id="IPR003593">
    <property type="entry name" value="AAA+_ATPase"/>
</dbReference>
<dbReference type="SUPFAM" id="SSF52540">
    <property type="entry name" value="P-loop containing nucleoside triphosphate hydrolases"/>
    <property type="match status" value="1"/>
</dbReference>
<evidence type="ECO:0000313" key="10">
    <source>
        <dbReference type="Proteomes" id="UP000298781"/>
    </source>
</evidence>
<evidence type="ECO:0000256" key="2">
    <source>
        <dbReference type="ARBA" id="ARBA00022475"/>
    </source>
</evidence>
<comment type="catalytic activity">
    <reaction evidence="7">
        <text>ATP + H2O + polyamine-[polyamine-binding protein]Side 1 = ADP + phosphate + polyamineSide 2 + [polyamine-binding protein]Side 1.</text>
        <dbReference type="EC" id="7.6.2.11"/>
    </reaction>
</comment>
<evidence type="ECO:0000256" key="6">
    <source>
        <dbReference type="ARBA" id="ARBA00023136"/>
    </source>
</evidence>
<dbReference type="AlphaFoldDB" id="A0A4D7B927"/>
<evidence type="ECO:0000256" key="5">
    <source>
        <dbReference type="ARBA" id="ARBA00022967"/>
    </source>
</evidence>
<dbReference type="InterPro" id="IPR027417">
    <property type="entry name" value="P-loop_NTPase"/>
</dbReference>
<dbReference type="Pfam" id="PF08402">
    <property type="entry name" value="TOBE_2"/>
    <property type="match status" value="1"/>
</dbReference>
<evidence type="ECO:0000256" key="7">
    <source>
        <dbReference type="RuleBase" id="RU364083"/>
    </source>
</evidence>
<keyword evidence="10" id="KW-1185">Reference proteome</keyword>
<dbReference type="Gene3D" id="2.40.50.100">
    <property type="match status" value="1"/>
</dbReference>